<gene>
    <name evidence="3" type="ORF">ARMSODRAFT_970661</name>
</gene>
<dbReference type="STRING" id="1076256.A0A2H3C5Q9"/>
<organism evidence="3 4">
    <name type="scientific">Armillaria solidipes</name>
    <dbReference type="NCBI Taxonomy" id="1076256"/>
    <lineage>
        <taxon>Eukaryota</taxon>
        <taxon>Fungi</taxon>
        <taxon>Dikarya</taxon>
        <taxon>Basidiomycota</taxon>
        <taxon>Agaricomycotina</taxon>
        <taxon>Agaricomycetes</taxon>
        <taxon>Agaricomycetidae</taxon>
        <taxon>Agaricales</taxon>
        <taxon>Marasmiineae</taxon>
        <taxon>Physalacriaceae</taxon>
        <taxon>Armillaria</taxon>
    </lineage>
</organism>
<sequence length="272" mass="30474">MAAMQATLKRLEAELLKEKKARQDLQCDMESQATQQAQATDDNGQGQVARMEEELNQEHIVNAKLQKQLDDMVKSSGTSTDTEGPTISRPKGTAGTHFSIQVAMKLASSQEKDLKYKAIQLTWSKIPALAKANLYSAAREKHKYLKCFENDWATEELAKMYFKNLRGNHYHQGYLQVPDGYSHFKANSAQHNQSAPCIKRAKAVMLKHQEARAQKDASKHQQEAEEEPDIEKDSMGQQPEEMQVDRENNEDHGEGASAAGDQDSESHGGDKE</sequence>
<feature type="compositionally biased region" description="Basic and acidic residues" evidence="2">
    <location>
        <begin position="207"/>
        <end position="223"/>
    </location>
</feature>
<evidence type="ECO:0000313" key="4">
    <source>
        <dbReference type="Proteomes" id="UP000218334"/>
    </source>
</evidence>
<feature type="region of interest" description="Disordered" evidence="2">
    <location>
        <begin position="72"/>
        <end position="93"/>
    </location>
</feature>
<reference evidence="4" key="1">
    <citation type="journal article" date="2017" name="Nat. Ecol. Evol.">
        <title>Genome expansion and lineage-specific genetic innovations in the forest pathogenic fungi Armillaria.</title>
        <authorList>
            <person name="Sipos G."/>
            <person name="Prasanna A.N."/>
            <person name="Walter M.C."/>
            <person name="O'Connor E."/>
            <person name="Balint B."/>
            <person name="Krizsan K."/>
            <person name="Kiss B."/>
            <person name="Hess J."/>
            <person name="Varga T."/>
            <person name="Slot J."/>
            <person name="Riley R."/>
            <person name="Boka B."/>
            <person name="Rigling D."/>
            <person name="Barry K."/>
            <person name="Lee J."/>
            <person name="Mihaltcheva S."/>
            <person name="LaButti K."/>
            <person name="Lipzen A."/>
            <person name="Waldron R."/>
            <person name="Moloney N.M."/>
            <person name="Sperisen C."/>
            <person name="Kredics L."/>
            <person name="Vagvoelgyi C."/>
            <person name="Patrignani A."/>
            <person name="Fitzpatrick D."/>
            <person name="Nagy I."/>
            <person name="Doyle S."/>
            <person name="Anderson J.B."/>
            <person name="Grigoriev I.V."/>
            <person name="Gueldener U."/>
            <person name="Muensterkoetter M."/>
            <person name="Nagy L.G."/>
        </authorList>
    </citation>
    <scope>NUCLEOTIDE SEQUENCE [LARGE SCALE GENOMIC DNA]</scope>
    <source>
        <strain evidence="4">28-4</strain>
    </source>
</reference>
<proteinExistence type="predicted"/>
<dbReference type="Proteomes" id="UP000218334">
    <property type="component" value="Unassembled WGS sequence"/>
</dbReference>
<dbReference type="EMBL" id="KZ293418">
    <property type="protein sequence ID" value="PBK74572.1"/>
    <property type="molecule type" value="Genomic_DNA"/>
</dbReference>
<feature type="compositionally biased region" description="Basic and acidic residues" evidence="2">
    <location>
        <begin position="243"/>
        <end position="254"/>
    </location>
</feature>
<evidence type="ECO:0000313" key="3">
    <source>
        <dbReference type="EMBL" id="PBK74572.1"/>
    </source>
</evidence>
<accession>A0A2H3C5Q9</accession>
<name>A0A2H3C5Q9_9AGAR</name>
<keyword evidence="1" id="KW-0175">Coiled coil</keyword>
<protein>
    <submittedName>
        <fullName evidence="3">Uncharacterized protein</fullName>
    </submittedName>
</protein>
<feature type="region of interest" description="Disordered" evidence="2">
    <location>
        <begin position="206"/>
        <end position="272"/>
    </location>
</feature>
<feature type="coiled-coil region" evidence="1">
    <location>
        <begin position="1"/>
        <end position="68"/>
    </location>
</feature>
<evidence type="ECO:0000256" key="2">
    <source>
        <dbReference type="SAM" id="MobiDB-lite"/>
    </source>
</evidence>
<feature type="compositionally biased region" description="Polar residues" evidence="2">
    <location>
        <begin position="75"/>
        <end position="85"/>
    </location>
</feature>
<keyword evidence="4" id="KW-1185">Reference proteome</keyword>
<dbReference type="AlphaFoldDB" id="A0A2H3C5Q9"/>
<evidence type="ECO:0000256" key="1">
    <source>
        <dbReference type="SAM" id="Coils"/>
    </source>
</evidence>